<dbReference type="EMBL" id="BK032862">
    <property type="protein sequence ID" value="DAF64494.1"/>
    <property type="molecule type" value="Genomic_DNA"/>
</dbReference>
<accession>A0A8S5TMY4</accession>
<sequence length="114" mass="13532">MEYNKHRRNKKTAAFYVSSEWRKTRAETIRRFDGVDIYAFYVLHVIQTADMVHHITPIEDDWNRRLDTTNLIPLSNHSHGIIEALYSKDEQTKKATQKMLYDLIERHWKATGGV</sequence>
<proteinExistence type="predicted"/>
<keyword evidence="1" id="KW-0255">Endonuclease</keyword>
<reference evidence="1" key="1">
    <citation type="journal article" date="2021" name="Proc. Natl. Acad. Sci. U.S.A.">
        <title>A Catalog of Tens of Thousands of Viruses from Human Metagenomes Reveals Hidden Associations with Chronic Diseases.</title>
        <authorList>
            <person name="Tisza M.J."/>
            <person name="Buck C.B."/>
        </authorList>
    </citation>
    <scope>NUCLEOTIDE SEQUENCE</scope>
    <source>
        <strain evidence="1">Ctu6J18</strain>
    </source>
</reference>
<name>A0A8S5TMY4_9CAUD</name>
<keyword evidence="1" id="KW-0540">Nuclease</keyword>
<evidence type="ECO:0000313" key="1">
    <source>
        <dbReference type="EMBL" id="DAF64494.1"/>
    </source>
</evidence>
<organism evidence="1">
    <name type="scientific">Myoviridae sp. ctu6J18</name>
    <dbReference type="NCBI Taxonomy" id="2827714"/>
    <lineage>
        <taxon>Viruses</taxon>
        <taxon>Duplodnaviria</taxon>
        <taxon>Heunggongvirae</taxon>
        <taxon>Uroviricota</taxon>
        <taxon>Caudoviricetes</taxon>
    </lineage>
</organism>
<dbReference type="GO" id="GO:0004519">
    <property type="term" value="F:endonuclease activity"/>
    <property type="evidence" value="ECO:0007669"/>
    <property type="project" value="UniProtKB-KW"/>
</dbReference>
<keyword evidence="1" id="KW-0378">Hydrolase</keyword>
<protein>
    <submittedName>
        <fullName evidence="1">HNH endonuclease</fullName>
    </submittedName>
</protein>